<proteinExistence type="predicted"/>
<dbReference type="PANTHER" id="PTHR33418:SF1">
    <property type="entry name" value="HELICASE-ASSOCIATED DOMAIN-CONTAINING PROTEIN"/>
    <property type="match status" value="1"/>
</dbReference>
<dbReference type="Proteomes" id="UP001295423">
    <property type="component" value="Unassembled WGS sequence"/>
</dbReference>
<protein>
    <recommendedName>
        <fullName evidence="2">Helicase-associated domain-containing protein</fullName>
    </recommendedName>
</protein>
<feature type="domain" description="Helicase-associated" evidence="2">
    <location>
        <begin position="165"/>
        <end position="233"/>
    </location>
</feature>
<organism evidence="3 4">
    <name type="scientific">Cylindrotheca closterium</name>
    <dbReference type="NCBI Taxonomy" id="2856"/>
    <lineage>
        <taxon>Eukaryota</taxon>
        <taxon>Sar</taxon>
        <taxon>Stramenopiles</taxon>
        <taxon>Ochrophyta</taxon>
        <taxon>Bacillariophyta</taxon>
        <taxon>Bacillariophyceae</taxon>
        <taxon>Bacillariophycidae</taxon>
        <taxon>Bacillariales</taxon>
        <taxon>Bacillariaceae</taxon>
        <taxon>Cylindrotheca</taxon>
    </lineage>
</organism>
<evidence type="ECO:0000259" key="2">
    <source>
        <dbReference type="Pfam" id="PF03457"/>
    </source>
</evidence>
<dbReference type="EMBL" id="CAKOGP040000236">
    <property type="protein sequence ID" value="CAJ1933033.1"/>
    <property type="molecule type" value="Genomic_DNA"/>
</dbReference>
<dbReference type="AlphaFoldDB" id="A0AAD2FHX2"/>
<reference evidence="3" key="1">
    <citation type="submission" date="2023-08" db="EMBL/GenBank/DDBJ databases">
        <authorList>
            <person name="Audoor S."/>
            <person name="Bilcke G."/>
        </authorList>
    </citation>
    <scope>NUCLEOTIDE SEQUENCE</scope>
</reference>
<feature type="region of interest" description="Disordered" evidence="1">
    <location>
        <begin position="134"/>
        <end position="153"/>
    </location>
</feature>
<comment type="caution">
    <text evidence="3">The sequence shown here is derived from an EMBL/GenBank/DDBJ whole genome shotgun (WGS) entry which is preliminary data.</text>
</comment>
<sequence length="335" mass="38589">MRFSKSFEPLEISLSSPVVKGQRPLFSSFSNDLAQSYSFCDPFVDPDMEPRPLGPRIGSGNRCNHASPCVEPLHVLSLASLMILDQSNVDIKPASSAKQQEDPIQMLHTVLDPTVELPTTVSCSSTKLLLDSQHGEDPMQWRNGRKKKVETSNDQSVGRFRPYQDDLWGIQFKKLIEFKLENGHSSVPHNYREDRGLARWVKRQRYQYKQLKHNNPASTMTACRIKELEAIGFVWDSRAAAWLDKLNDLKAFKERTGHCNVPCHYPEDEQLSTWVKCQRRLYKSYIFREAHEGLLSSDSKCWKALALYLILDPRVHRKNPPTHRVSYKIPYFNAI</sequence>
<dbReference type="Gene3D" id="6.10.140.530">
    <property type="match status" value="2"/>
</dbReference>
<dbReference type="Pfam" id="PF03457">
    <property type="entry name" value="HA"/>
    <property type="match status" value="2"/>
</dbReference>
<evidence type="ECO:0000313" key="4">
    <source>
        <dbReference type="Proteomes" id="UP001295423"/>
    </source>
</evidence>
<accession>A0AAD2FHX2</accession>
<evidence type="ECO:0000313" key="3">
    <source>
        <dbReference type="EMBL" id="CAJ1933033.1"/>
    </source>
</evidence>
<gene>
    <name evidence="3" type="ORF">CYCCA115_LOCUS3129</name>
</gene>
<dbReference type="InterPro" id="IPR005114">
    <property type="entry name" value="Helicase_assoc"/>
</dbReference>
<feature type="domain" description="Helicase-associated" evidence="2">
    <location>
        <begin position="239"/>
        <end position="284"/>
    </location>
</feature>
<evidence type="ECO:0000256" key="1">
    <source>
        <dbReference type="SAM" id="MobiDB-lite"/>
    </source>
</evidence>
<keyword evidence="4" id="KW-1185">Reference proteome</keyword>
<name>A0AAD2FHX2_9STRA</name>
<dbReference type="PANTHER" id="PTHR33418">
    <property type="entry name" value="HELICASE-ASSOCIATED"/>
    <property type="match status" value="1"/>
</dbReference>